<dbReference type="GO" id="GO:0004582">
    <property type="term" value="F:dolichyl-phosphate beta-D-mannosyltransferase activity"/>
    <property type="evidence" value="ECO:0007669"/>
    <property type="project" value="InterPro"/>
</dbReference>
<dbReference type="PANTHER" id="PTHR43398">
    <property type="entry name" value="DOLICHOL-PHOSPHATE MANNOSYLTRANSFERASE SUBUNIT 1"/>
    <property type="match status" value="1"/>
</dbReference>
<protein>
    <submittedName>
        <fullName evidence="5">Unannotated protein</fullName>
    </submittedName>
</protein>
<name>A0A6J5YYA9_9ZZZZ</name>
<feature type="domain" description="Glycosyltransferase 2-like" evidence="4">
    <location>
        <begin position="6"/>
        <end position="173"/>
    </location>
</feature>
<comment type="similarity">
    <text evidence="1">Belongs to the glycosyltransferase 2 family.</text>
</comment>
<keyword evidence="3" id="KW-0808">Transferase</keyword>
<evidence type="ECO:0000256" key="1">
    <source>
        <dbReference type="ARBA" id="ARBA00006739"/>
    </source>
</evidence>
<dbReference type="SUPFAM" id="SSF53448">
    <property type="entry name" value="Nucleotide-diphospho-sugar transferases"/>
    <property type="match status" value="1"/>
</dbReference>
<dbReference type="GO" id="GO:0016020">
    <property type="term" value="C:membrane"/>
    <property type="evidence" value="ECO:0007669"/>
    <property type="project" value="GOC"/>
</dbReference>
<dbReference type="GO" id="GO:0009247">
    <property type="term" value="P:glycolipid biosynthetic process"/>
    <property type="evidence" value="ECO:0007669"/>
    <property type="project" value="TreeGrafter"/>
</dbReference>
<dbReference type="InterPro" id="IPR029044">
    <property type="entry name" value="Nucleotide-diphossugar_trans"/>
</dbReference>
<organism evidence="5">
    <name type="scientific">freshwater metagenome</name>
    <dbReference type="NCBI Taxonomy" id="449393"/>
    <lineage>
        <taxon>unclassified sequences</taxon>
        <taxon>metagenomes</taxon>
        <taxon>ecological metagenomes</taxon>
    </lineage>
</organism>
<keyword evidence="2" id="KW-0328">Glycosyltransferase</keyword>
<evidence type="ECO:0000256" key="3">
    <source>
        <dbReference type="ARBA" id="ARBA00022679"/>
    </source>
</evidence>
<dbReference type="Gene3D" id="3.90.550.10">
    <property type="entry name" value="Spore Coat Polysaccharide Biosynthesis Protein SpsA, Chain A"/>
    <property type="match status" value="1"/>
</dbReference>
<accession>A0A6J5YYA9</accession>
<gene>
    <name evidence="5" type="ORF">UFOPK4028_00298</name>
</gene>
<sequence length="242" mass="27104">MDNVLIIIPTYNESESILQLLARIVLVSKTLEPKYKIDILIVDDNSPDKTSQIALSSGIKNLHVIVQGKKGGIGPAYLAGFEYGLKGDYSYFIEMDADLSHQPEQLPQLLASANSRTLVIGTRWIAGGAVINWPKRRRLISRFGTAYASIVLGLDCKDLTSGYRVLPRDLLKTIELSKIRSSGYGFQIEIALNAVRSKFDLVEVPITFIERENGRSKMSLGIVIEAWKMVSFEGIRRLYIRR</sequence>
<dbReference type="EMBL" id="CAESAC010000024">
    <property type="protein sequence ID" value="CAB4332623.1"/>
    <property type="molecule type" value="Genomic_DNA"/>
</dbReference>
<dbReference type="InterPro" id="IPR039528">
    <property type="entry name" value="DPM1-like"/>
</dbReference>
<reference evidence="5" key="1">
    <citation type="submission" date="2020-05" db="EMBL/GenBank/DDBJ databases">
        <authorList>
            <person name="Chiriac C."/>
            <person name="Salcher M."/>
            <person name="Ghai R."/>
            <person name="Kavagutti S V."/>
        </authorList>
    </citation>
    <scope>NUCLEOTIDE SEQUENCE</scope>
</reference>
<dbReference type="PANTHER" id="PTHR43398:SF1">
    <property type="entry name" value="DOLICHOL-PHOSPHATE MANNOSYLTRANSFERASE SUBUNIT 1"/>
    <property type="match status" value="1"/>
</dbReference>
<dbReference type="Pfam" id="PF00535">
    <property type="entry name" value="Glycos_transf_2"/>
    <property type="match status" value="1"/>
</dbReference>
<dbReference type="InterPro" id="IPR001173">
    <property type="entry name" value="Glyco_trans_2-like"/>
</dbReference>
<dbReference type="AlphaFoldDB" id="A0A6J5YYA9"/>
<proteinExistence type="inferred from homology"/>
<evidence type="ECO:0000259" key="4">
    <source>
        <dbReference type="Pfam" id="PF00535"/>
    </source>
</evidence>
<dbReference type="CDD" id="cd06442">
    <property type="entry name" value="DPM1_like"/>
    <property type="match status" value="1"/>
</dbReference>
<evidence type="ECO:0000256" key="2">
    <source>
        <dbReference type="ARBA" id="ARBA00022676"/>
    </source>
</evidence>
<evidence type="ECO:0000313" key="5">
    <source>
        <dbReference type="EMBL" id="CAB4332623.1"/>
    </source>
</evidence>
<dbReference type="FunFam" id="3.90.550.10:FF:000122">
    <property type="entry name" value="Dolichol-phosphate mannosyltransferase subunit 1"/>
    <property type="match status" value="1"/>
</dbReference>